<evidence type="ECO:0000313" key="2">
    <source>
        <dbReference type="Proteomes" id="UP000261222"/>
    </source>
</evidence>
<protein>
    <submittedName>
        <fullName evidence="1">Uncharacterized protein</fullName>
    </submittedName>
</protein>
<evidence type="ECO:0000313" key="1">
    <source>
        <dbReference type="EMBL" id="RGN03811.1"/>
    </source>
</evidence>
<accession>A0A3E5A589</accession>
<dbReference type="AlphaFoldDB" id="A0A3E5A589"/>
<gene>
    <name evidence="1" type="ORF">DXB81_11730</name>
</gene>
<name>A0A3E5A589_9FIRM</name>
<sequence>MGYIIDDNPYTPDPREPGIIYIIAQKQGKNGNVKKTVALRTAGGTHTDEQVTRLVQETEGSCVTISIVGNPSCKIIDDEVKFMKIVKKMMK</sequence>
<proteinExistence type="predicted"/>
<dbReference type="EMBL" id="QSUB01000005">
    <property type="protein sequence ID" value="RGN03811.1"/>
    <property type="molecule type" value="Genomic_DNA"/>
</dbReference>
<comment type="caution">
    <text evidence="1">The sequence shown here is derived from an EMBL/GenBank/DDBJ whole genome shotgun (WGS) entry which is preliminary data.</text>
</comment>
<organism evidence="1 2">
    <name type="scientific">Blautia obeum</name>
    <dbReference type="NCBI Taxonomy" id="40520"/>
    <lineage>
        <taxon>Bacteria</taxon>
        <taxon>Bacillati</taxon>
        <taxon>Bacillota</taxon>
        <taxon>Clostridia</taxon>
        <taxon>Lachnospirales</taxon>
        <taxon>Lachnospiraceae</taxon>
        <taxon>Blautia</taxon>
    </lineage>
</organism>
<reference evidence="1 2" key="1">
    <citation type="submission" date="2018-08" db="EMBL/GenBank/DDBJ databases">
        <title>A genome reference for cultivated species of the human gut microbiota.</title>
        <authorList>
            <person name="Zou Y."/>
            <person name="Xue W."/>
            <person name="Luo G."/>
        </authorList>
    </citation>
    <scope>NUCLEOTIDE SEQUENCE [LARGE SCALE GENOMIC DNA]</scope>
    <source>
        <strain evidence="1 2">OM06-11AA</strain>
    </source>
</reference>
<dbReference type="RefSeq" id="WP_117739378.1">
    <property type="nucleotide sequence ID" value="NZ_QSUB01000005.1"/>
</dbReference>
<dbReference type="Proteomes" id="UP000261222">
    <property type="component" value="Unassembled WGS sequence"/>
</dbReference>